<organism evidence="1 2">
    <name type="scientific">Strongylus vulgaris</name>
    <name type="common">Blood worm</name>
    <dbReference type="NCBI Taxonomy" id="40348"/>
    <lineage>
        <taxon>Eukaryota</taxon>
        <taxon>Metazoa</taxon>
        <taxon>Ecdysozoa</taxon>
        <taxon>Nematoda</taxon>
        <taxon>Chromadorea</taxon>
        <taxon>Rhabditida</taxon>
        <taxon>Rhabditina</taxon>
        <taxon>Rhabditomorpha</taxon>
        <taxon>Strongyloidea</taxon>
        <taxon>Strongylidae</taxon>
        <taxon>Strongylus</taxon>
    </lineage>
</organism>
<keyword evidence="2" id="KW-1185">Reference proteome</keyword>
<evidence type="ECO:0000313" key="1">
    <source>
        <dbReference type="EMBL" id="VDM66643.1"/>
    </source>
</evidence>
<evidence type="ECO:0000313" key="2">
    <source>
        <dbReference type="Proteomes" id="UP000270094"/>
    </source>
</evidence>
<gene>
    <name evidence="1" type="ORF">SVUK_LOCUS1641</name>
</gene>
<sequence length="71" mass="8058">MQGPVLTLTMYSWCFWLDTDADLFDNTSNLKESWFTYPGTLHNTSTPGGTLVEIDGKFSTEFSLDIVSEER</sequence>
<accession>A0A3P7IFK0</accession>
<dbReference type="AlphaFoldDB" id="A0A3P7IFK0"/>
<dbReference type="Proteomes" id="UP000270094">
    <property type="component" value="Unassembled WGS sequence"/>
</dbReference>
<dbReference type="EMBL" id="UYYB01003364">
    <property type="protein sequence ID" value="VDM66643.1"/>
    <property type="molecule type" value="Genomic_DNA"/>
</dbReference>
<reference evidence="1 2" key="1">
    <citation type="submission" date="2018-11" db="EMBL/GenBank/DDBJ databases">
        <authorList>
            <consortium name="Pathogen Informatics"/>
        </authorList>
    </citation>
    <scope>NUCLEOTIDE SEQUENCE [LARGE SCALE GENOMIC DNA]</scope>
</reference>
<name>A0A3P7IFK0_STRVU</name>
<protein>
    <submittedName>
        <fullName evidence="1">Uncharacterized protein</fullName>
    </submittedName>
</protein>
<proteinExistence type="predicted"/>